<evidence type="ECO:0000256" key="1">
    <source>
        <dbReference type="ARBA" id="ARBA00023172"/>
    </source>
</evidence>
<evidence type="ECO:0000313" key="5">
    <source>
        <dbReference type="Proteomes" id="UP000225706"/>
    </source>
</evidence>
<dbReference type="InterPro" id="IPR043128">
    <property type="entry name" value="Rev_trsase/Diguanyl_cyclase"/>
</dbReference>
<feature type="domain" description="Reverse transcriptase" evidence="3">
    <location>
        <begin position="1"/>
        <end position="211"/>
    </location>
</feature>
<sequence>MAGKDAEIISPVDESHQHVEESPELNCNPESGEKDKPLRKIVKRKTTSQSSSSKTTSVVKSVFIESIKASIPEHGRELSTHLKHDEAELFHGLSGSEDTYYSVPIHHDHQKYLKFKWQGKLYQFTCLPNGLASAPRLFTKLLKPAYSTLRKQGFQSVGYIDDSYLQGTTKPDCENNVRATTKLFDTLGLYIHPDKSTLEPSQVLEFLGFVLNSVTMTVTLSYAKAENIKHVCKAVLTTTQPTIREVALVIGTLVASCPGVAMGPLFYRQLENDKTAALKFHHGNFDEHMILSPTANSDMQWWFWNIDKISKPISQANASYILHTDASSQGWGAVFQGQSSGCRWARDEAHRHINCLELKAAYLGLQSFCTTLSHTHVRIFLDNITAAVSYINNREFKIQTFSGRRRRDNPGKRNTAADKASRHFHDNTEWKLDPNIYVSITQALGTPSIDLFASRLNFHTKPYIAWHPDPGAVAIDAFSGDRGAHQFYAFPPFNLIDRVLQKVENDQASGILIVPQWTTQPWFPVLMRLLVQEPLILPQGKKLLQLPYRPSAIHPLYHKLTLMACKLSGCCSDKVKDFQSKLLTFSCHHGETQQRNSQRLQIIHLLDIRYMTVTESNCSFSISRPVKQTRPGTHVHDLVFQAYCKDSGHCIVECLQEYVSRTKPLRGEETQLISFVKPHKAVSKDTTARWVRCALANAGIDTNQFGAHSTRSASTSAAKRSGLELTTIMKAAGWSNASNFPRFYNKPIERSPDANLDVYMHNPRGSNDRLNERSAQRRNANRLFDSQNNNRGGYNVGDKTDKAATSAKDQYNMMCQLVPGQDKPDGDVDTIRNGINTNTPKFTATNKKDAEKLSEYKSRKKANMDKTRGLHESWEWYDKCRRRERNGGLFTADQKLAGKESIYTRQNPTGTRRGYECPEERDYYPYWHPTEWKDIAVLTSDPSWCEYYKKHSFNVEPKGECVEYYPALNGTVRKHWSRYNNEKDCTENRGKWMMFTNYLEKTIDSALQYNNPDECKNAGFVWGIPHGFEKPECLVKLDPPYCGQAPWTRDNHLGNTPDGVAPSFTWTIPHFRSGHAQLCVFRIRYNISTSDYDGWNTNATYNNKLIQQNPAVDIGATSPLKLALNTAQYGRTFQDRSHIIQLSSRITEGVPLDKNIYNLNIHGKRGNIVQVYPAVEYDFVPSKLNIRKETDVVHIQWTGSNSHNNNSPAGDGQAGDAGEGKSGSDRNNIVETSNSLDNYPLPFEKSKMFQGATAVWSSLKLKDPKPEDIAVSLASAGYYTCLRSKTCAESVETKKAKMDSLLNNAPASFGGIMLKFSNKGCFFYMCSRNNNFSNRSQKGVLCIS</sequence>
<dbReference type="SUPFAM" id="SSF56672">
    <property type="entry name" value="DNA/RNA polymerases"/>
    <property type="match status" value="1"/>
</dbReference>
<keyword evidence="1" id="KW-0233">DNA recombination</keyword>
<dbReference type="InterPro" id="IPR013762">
    <property type="entry name" value="Integrase-like_cat_sf"/>
</dbReference>
<gene>
    <name evidence="4" type="primary">DD3-3</name>
    <name evidence="4" type="ORF">AWC38_SpisGene5415</name>
</gene>
<dbReference type="STRING" id="50429.A0A2B4SLP7"/>
<name>A0A2B4SLP7_STYPI</name>
<feature type="region of interest" description="Disordered" evidence="2">
    <location>
        <begin position="1198"/>
        <end position="1233"/>
    </location>
</feature>
<dbReference type="SUPFAM" id="SSF56349">
    <property type="entry name" value="DNA breaking-rejoining enzymes"/>
    <property type="match status" value="1"/>
</dbReference>
<evidence type="ECO:0000256" key="2">
    <source>
        <dbReference type="SAM" id="MobiDB-lite"/>
    </source>
</evidence>
<dbReference type="CDD" id="cd03714">
    <property type="entry name" value="RT_DIRS1"/>
    <property type="match status" value="1"/>
</dbReference>
<evidence type="ECO:0000259" key="3">
    <source>
        <dbReference type="PROSITE" id="PS50878"/>
    </source>
</evidence>
<dbReference type="GO" id="GO:0015074">
    <property type="term" value="P:DNA integration"/>
    <property type="evidence" value="ECO:0007669"/>
    <property type="project" value="InterPro"/>
</dbReference>
<dbReference type="GO" id="GO:0003677">
    <property type="term" value="F:DNA binding"/>
    <property type="evidence" value="ECO:0007669"/>
    <property type="project" value="InterPro"/>
</dbReference>
<dbReference type="Gene3D" id="3.10.10.10">
    <property type="entry name" value="HIV Type 1 Reverse Transcriptase, subunit A, domain 1"/>
    <property type="match status" value="1"/>
</dbReference>
<dbReference type="Pfam" id="PF00078">
    <property type="entry name" value="RVT_1"/>
    <property type="match status" value="1"/>
</dbReference>
<dbReference type="InterPro" id="IPR053320">
    <property type="entry name" value="Protein_DD3-3_O-glyco"/>
</dbReference>
<dbReference type="PANTHER" id="PTHR35170">
    <property type="entry name" value="PROTEIN DD3-3"/>
    <property type="match status" value="1"/>
</dbReference>
<dbReference type="PROSITE" id="PS50878">
    <property type="entry name" value="RT_POL"/>
    <property type="match status" value="1"/>
</dbReference>
<dbReference type="CDD" id="cd09275">
    <property type="entry name" value="RNase_HI_RT_DIRS1"/>
    <property type="match status" value="1"/>
</dbReference>
<feature type="compositionally biased region" description="Basic and acidic residues" evidence="2">
    <location>
        <begin position="766"/>
        <end position="775"/>
    </location>
</feature>
<dbReference type="InterPro" id="IPR011010">
    <property type="entry name" value="DNA_brk_join_enz"/>
</dbReference>
<feature type="compositionally biased region" description="Polar residues" evidence="2">
    <location>
        <begin position="1198"/>
        <end position="1208"/>
    </location>
</feature>
<evidence type="ECO:0000313" key="4">
    <source>
        <dbReference type="EMBL" id="PFX29810.1"/>
    </source>
</evidence>
<reference evidence="5" key="1">
    <citation type="journal article" date="2017" name="bioRxiv">
        <title>Comparative analysis of the genomes of Stylophora pistillata and Acropora digitifera provides evidence for extensive differences between species of corals.</title>
        <authorList>
            <person name="Voolstra C.R."/>
            <person name="Li Y."/>
            <person name="Liew Y.J."/>
            <person name="Baumgarten S."/>
            <person name="Zoccola D."/>
            <person name="Flot J.-F."/>
            <person name="Tambutte S."/>
            <person name="Allemand D."/>
            <person name="Aranda M."/>
        </authorList>
    </citation>
    <scope>NUCLEOTIDE SEQUENCE [LARGE SCALE GENOMIC DNA]</scope>
</reference>
<dbReference type="Gene3D" id="1.10.443.10">
    <property type="entry name" value="Intergrase catalytic core"/>
    <property type="match status" value="1"/>
</dbReference>
<feature type="region of interest" description="Disordered" evidence="2">
    <location>
        <begin position="1"/>
        <end position="53"/>
    </location>
</feature>
<proteinExistence type="predicted"/>
<feature type="region of interest" description="Disordered" evidence="2">
    <location>
        <begin position="761"/>
        <end position="800"/>
    </location>
</feature>
<dbReference type="Gene3D" id="3.30.70.270">
    <property type="match status" value="1"/>
</dbReference>
<comment type="caution">
    <text evidence="4">The sequence shown here is derived from an EMBL/GenBank/DDBJ whole genome shotgun (WGS) entry which is preliminary data.</text>
</comment>
<protein>
    <submittedName>
        <fullName evidence="4">Protein DD3-3</fullName>
    </submittedName>
</protein>
<accession>A0A2B4SLP7</accession>
<feature type="compositionally biased region" description="Basic and acidic residues" evidence="2">
    <location>
        <begin position="1"/>
        <end position="21"/>
    </location>
</feature>
<dbReference type="EMBL" id="LSMT01000060">
    <property type="protein sequence ID" value="PFX29810.1"/>
    <property type="molecule type" value="Genomic_DNA"/>
</dbReference>
<organism evidence="4 5">
    <name type="scientific">Stylophora pistillata</name>
    <name type="common">Smooth cauliflower coral</name>
    <dbReference type="NCBI Taxonomy" id="50429"/>
    <lineage>
        <taxon>Eukaryota</taxon>
        <taxon>Metazoa</taxon>
        <taxon>Cnidaria</taxon>
        <taxon>Anthozoa</taxon>
        <taxon>Hexacorallia</taxon>
        <taxon>Scleractinia</taxon>
        <taxon>Astrocoeniina</taxon>
        <taxon>Pocilloporidae</taxon>
        <taxon>Stylophora</taxon>
    </lineage>
</organism>
<dbReference type="OrthoDB" id="6020041at2759"/>
<dbReference type="Proteomes" id="UP000225706">
    <property type="component" value="Unassembled WGS sequence"/>
</dbReference>
<dbReference type="InterPro" id="IPR043502">
    <property type="entry name" value="DNA/RNA_pol_sf"/>
</dbReference>
<keyword evidence="5" id="KW-1185">Reference proteome</keyword>
<dbReference type="InterPro" id="IPR000477">
    <property type="entry name" value="RT_dom"/>
</dbReference>
<dbReference type="PANTHER" id="PTHR35170:SF2">
    <property type="entry name" value="PROTEIN DD3-3"/>
    <property type="match status" value="1"/>
</dbReference>
<dbReference type="GO" id="GO:0006310">
    <property type="term" value="P:DNA recombination"/>
    <property type="evidence" value="ECO:0007669"/>
    <property type="project" value="UniProtKB-KW"/>
</dbReference>